<dbReference type="Pfam" id="PF07980">
    <property type="entry name" value="SusD_RagB"/>
    <property type="match status" value="1"/>
</dbReference>
<feature type="domain" description="SusD-like N-terminal" evidence="7">
    <location>
        <begin position="24"/>
        <end position="216"/>
    </location>
</feature>
<dbReference type="AlphaFoldDB" id="A0A840TVE9"/>
<keyword evidence="3" id="KW-0732">Signal</keyword>
<dbReference type="Pfam" id="PF14322">
    <property type="entry name" value="SusD-like_3"/>
    <property type="match status" value="1"/>
</dbReference>
<evidence type="ECO:0000256" key="3">
    <source>
        <dbReference type="ARBA" id="ARBA00022729"/>
    </source>
</evidence>
<sequence>MKRFLYKSALVLSALVGTWGCEQFLDEKPLSQISGDNFFRTPADAVAGVNAVYSAMTGYYNSNGWYFGDVSTEIANRGELTGGLDAMQYSPADPVFRDFWTVMYRGINYANVALAAIPAIAMDETLKARYLGEVRFLRALFYFNLVQGFGDVPLITEPTLDDANNRLPRAESGAIYSLIEEDLRAAEGVLPATYANAELGRATQGGARALLAKVYLTRQNWPGARDKAQEVMQSNRYSLFPDFRNVFRIQNENGREHIFSVQFKSGNARGGGSAFTSQFASRNPNILLNGAIAGTAIAAQRSFYNAFPDHYRKHITMVDSFPSPHYPEITARGKAQAGPAPMKYWDPTFGQAQGGDANWIVLRYADVLLLFAEAENELNGPTAAAYEAVNLVRKRARDANANGTDEPAELAALPNLAGLTQAQFREAVWEERRMELAFEGHHRWDLLRTGRFVQVLQSSGKPAEPLHRLFPIPLLETQANPNLTQNPGYN</sequence>
<gene>
    <name evidence="8" type="ORF">HNQ92_002231</name>
</gene>
<keyword evidence="9" id="KW-1185">Reference proteome</keyword>
<evidence type="ECO:0000313" key="8">
    <source>
        <dbReference type="EMBL" id="MBB5284088.1"/>
    </source>
</evidence>
<evidence type="ECO:0008006" key="10">
    <source>
        <dbReference type="Google" id="ProtNLM"/>
    </source>
</evidence>
<dbReference type="InterPro" id="IPR033985">
    <property type="entry name" value="SusD-like_N"/>
</dbReference>
<reference evidence="8 9" key="1">
    <citation type="submission" date="2020-08" db="EMBL/GenBank/DDBJ databases">
        <title>Genomic Encyclopedia of Type Strains, Phase IV (KMG-IV): sequencing the most valuable type-strain genomes for metagenomic binning, comparative biology and taxonomic classification.</title>
        <authorList>
            <person name="Goeker M."/>
        </authorList>
    </citation>
    <scope>NUCLEOTIDE SEQUENCE [LARGE SCALE GENOMIC DNA]</scope>
    <source>
        <strain evidence="8 9">DSM 105074</strain>
    </source>
</reference>
<organism evidence="8 9">
    <name type="scientific">Rhabdobacter roseus</name>
    <dbReference type="NCBI Taxonomy" id="1655419"/>
    <lineage>
        <taxon>Bacteria</taxon>
        <taxon>Pseudomonadati</taxon>
        <taxon>Bacteroidota</taxon>
        <taxon>Cytophagia</taxon>
        <taxon>Cytophagales</taxon>
        <taxon>Cytophagaceae</taxon>
        <taxon>Rhabdobacter</taxon>
    </lineage>
</organism>
<dbReference type="EMBL" id="JACHGF010000003">
    <property type="protein sequence ID" value="MBB5284088.1"/>
    <property type="molecule type" value="Genomic_DNA"/>
</dbReference>
<comment type="similarity">
    <text evidence="2">Belongs to the SusD family.</text>
</comment>
<dbReference type="InterPro" id="IPR012944">
    <property type="entry name" value="SusD_RagB_dom"/>
</dbReference>
<evidence type="ECO:0000256" key="1">
    <source>
        <dbReference type="ARBA" id="ARBA00004442"/>
    </source>
</evidence>
<evidence type="ECO:0000256" key="5">
    <source>
        <dbReference type="ARBA" id="ARBA00023237"/>
    </source>
</evidence>
<dbReference type="Gene3D" id="1.25.40.390">
    <property type="match status" value="1"/>
</dbReference>
<evidence type="ECO:0000259" key="6">
    <source>
        <dbReference type="Pfam" id="PF07980"/>
    </source>
</evidence>
<name>A0A840TVE9_9BACT</name>
<dbReference type="InterPro" id="IPR011990">
    <property type="entry name" value="TPR-like_helical_dom_sf"/>
</dbReference>
<evidence type="ECO:0000313" key="9">
    <source>
        <dbReference type="Proteomes" id="UP000557307"/>
    </source>
</evidence>
<feature type="domain" description="RagB/SusD" evidence="6">
    <location>
        <begin position="231"/>
        <end position="489"/>
    </location>
</feature>
<protein>
    <recommendedName>
        <fullName evidence="10">RagB/SusD family nutrient uptake outer membrane protein</fullName>
    </recommendedName>
</protein>
<dbReference type="SUPFAM" id="SSF48452">
    <property type="entry name" value="TPR-like"/>
    <property type="match status" value="1"/>
</dbReference>
<keyword evidence="4" id="KW-0472">Membrane</keyword>
<dbReference type="CDD" id="cd08977">
    <property type="entry name" value="SusD"/>
    <property type="match status" value="1"/>
</dbReference>
<accession>A0A840TVE9</accession>
<dbReference type="GO" id="GO:0009279">
    <property type="term" value="C:cell outer membrane"/>
    <property type="evidence" value="ECO:0007669"/>
    <property type="project" value="UniProtKB-SubCell"/>
</dbReference>
<proteinExistence type="inferred from homology"/>
<evidence type="ECO:0000256" key="2">
    <source>
        <dbReference type="ARBA" id="ARBA00006275"/>
    </source>
</evidence>
<comment type="subcellular location">
    <subcellularLocation>
        <location evidence="1">Cell outer membrane</location>
    </subcellularLocation>
</comment>
<dbReference type="RefSeq" id="WP_184174055.1">
    <property type="nucleotide sequence ID" value="NZ_JACHGF010000003.1"/>
</dbReference>
<evidence type="ECO:0000256" key="4">
    <source>
        <dbReference type="ARBA" id="ARBA00023136"/>
    </source>
</evidence>
<keyword evidence="5" id="KW-0998">Cell outer membrane</keyword>
<evidence type="ECO:0000259" key="7">
    <source>
        <dbReference type="Pfam" id="PF14322"/>
    </source>
</evidence>
<comment type="caution">
    <text evidence="8">The sequence shown here is derived from an EMBL/GenBank/DDBJ whole genome shotgun (WGS) entry which is preliminary data.</text>
</comment>
<dbReference type="Proteomes" id="UP000557307">
    <property type="component" value="Unassembled WGS sequence"/>
</dbReference>